<keyword evidence="9" id="KW-1185">Reference proteome</keyword>
<dbReference type="InterPro" id="IPR036259">
    <property type="entry name" value="MFS_trans_sf"/>
</dbReference>
<feature type="transmembrane region" description="Helical" evidence="6">
    <location>
        <begin position="815"/>
        <end position="845"/>
    </location>
</feature>
<evidence type="ECO:0000313" key="8">
    <source>
        <dbReference type="EMBL" id="KAL3793153.1"/>
    </source>
</evidence>
<evidence type="ECO:0000259" key="7">
    <source>
        <dbReference type="PROSITE" id="PS51382"/>
    </source>
</evidence>
<dbReference type="GO" id="GO:0016020">
    <property type="term" value="C:membrane"/>
    <property type="evidence" value="ECO:0007669"/>
    <property type="project" value="UniProtKB-SubCell"/>
</dbReference>
<dbReference type="Pfam" id="PF07690">
    <property type="entry name" value="MFS_1"/>
    <property type="match status" value="1"/>
</dbReference>
<feature type="compositionally biased region" description="Basic and acidic residues" evidence="5">
    <location>
        <begin position="155"/>
        <end position="168"/>
    </location>
</feature>
<keyword evidence="4 6" id="KW-0472">Membrane</keyword>
<comment type="subcellular location">
    <subcellularLocation>
        <location evidence="1">Membrane</location>
        <topology evidence="1">Multi-pass membrane protein</topology>
    </subcellularLocation>
</comment>
<sequence>MVRFDSSLETVGDHLDITQDQTIQYQTKPKHRFNEMVNYGVSLRKARRPGWEDAYLDYEGLKDIINRLEALLAERDDDIAASLVSASPDSPYLRKYFELRGKFAGKLHCEIEKVSLFSLTRLGEVANAVGVLRFMSVETNGFESPAANAMGRKQISSEEARDVEEGKTNEATNYDEFGEKASLLPVSDRRSVKAFRRKSTTQTSATRLFSRSKLVTLVGRQFNDDRDKISIYSDLGVELLHILKYTCVNAAGIRKIGKKYAKLINFFPVAREADDKKKATEFTDLIMPKEVAQNYATIADSRIGQLTNNKDFATARNSSLIIFASLLDALEECEEAVHESLSTMNMFSSSVVFSKNAIVKFLLDSEDIPEGTHLLRFECTMSSIHTLMEFSQEASRPFQVFLSRRAMINTGKDKGELGNAEKKALTLLLEFEPDFILDMSERELRQWYIRATSRSRKIGASKTSSAFIDFAAGETGKKWGGVDSKSMTINLMSTLLYTVNYYIIAPTANHYAILLGQDGAYGATLIGASSLSAIFAAFFYSVWYTRSTFWTALAFSALCPLFGNLLYSVAITYDSMKLALLGRILCGMGSAECVNRQLISACVSYQTMTRASALFVSVSAAGMSIGPLIAAILDMSAGRDENIDVKIHLPGSPKGSGLVFDHVTMPGFLMAFLWGMQVLAVLFLFDEPERINSSEGGKDTQPQRSNGIEIAQYGSISSSDVTQENRSKRSSVHGDVTALLSVIFSNMAFPVTLYLFAFIELSGEVLISSCSMVVHRYFHWHASRAGFIIASLGALVLPAHFIVERASRSYSERQILKYSIVFVMVSCVAICNLEGLVLDIIGLVLQRIKQKGPNAKRLKKMVTLASDHGEFPYDWGAGSYVYLTFLSAIFIGSIIMEGVNTSLMSKTAPPALNDSFINMGLLATLVGTLGRVVGDSMITISAFIGKSPLHDFVSVTFIPLLPILGLGLYWVSKTWKQLV</sequence>
<dbReference type="Gene3D" id="1.20.1250.20">
    <property type="entry name" value="MFS general substrate transporter like domains"/>
    <property type="match status" value="1"/>
</dbReference>
<comment type="caution">
    <text evidence="8">The sequence shown here is derived from an EMBL/GenBank/DDBJ whole genome shotgun (WGS) entry which is preliminary data.</text>
</comment>
<feature type="transmembrane region" description="Helical" evidence="6">
    <location>
        <begin position="952"/>
        <end position="971"/>
    </location>
</feature>
<dbReference type="PROSITE" id="PS51382">
    <property type="entry name" value="SPX"/>
    <property type="match status" value="1"/>
</dbReference>
<evidence type="ECO:0000313" key="9">
    <source>
        <dbReference type="Proteomes" id="UP001516023"/>
    </source>
</evidence>
<dbReference type="InterPro" id="IPR011701">
    <property type="entry name" value="MFS"/>
</dbReference>
<feature type="transmembrane region" description="Helical" evidence="6">
    <location>
        <begin position="495"/>
        <end position="514"/>
    </location>
</feature>
<dbReference type="InterPro" id="IPR004331">
    <property type="entry name" value="SPX_dom"/>
</dbReference>
<accession>A0ABD3PYP8</accession>
<dbReference type="Proteomes" id="UP001516023">
    <property type="component" value="Unassembled WGS sequence"/>
</dbReference>
<evidence type="ECO:0000256" key="2">
    <source>
        <dbReference type="ARBA" id="ARBA00022692"/>
    </source>
</evidence>
<gene>
    <name evidence="8" type="ORF">HJC23_005655</name>
</gene>
<feature type="transmembrane region" description="Helical" evidence="6">
    <location>
        <begin position="736"/>
        <end position="759"/>
    </location>
</feature>
<evidence type="ECO:0000256" key="4">
    <source>
        <dbReference type="ARBA" id="ARBA00023136"/>
    </source>
</evidence>
<dbReference type="InterPro" id="IPR051068">
    <property type="entry name" value="MFS_Domain-Containing_Protein"/>
</dbReference>
<feature type="transmembrane region" description="Helical" evidence="6">
    <location>
        <begin position="549"/>
        <end position="573"/>
    </location>
</feature>
<proteinExistence type="predicted"/>
<keyword evidence="3 6" id="KW-1133">Transmembrane helix</keyword>
<organism evidence="8 9">
    <name type="scientific">Cyclotella cryptica</name>
    <dbReference type="NCBI Taxonomy" id="29204"/>
    <lineage>
        <taxon>Eukaryota</taxon>
        <taxon>Sar</taxon>
        <taxon>Stramenopiles</taxon>
        <taxon>Ochrophyta</taxon>
        <taxon>Bacillariophyta</taxon>
        <taxon>Coscinodiscophyceae</taxon>
        <taxon>Thalassiosirophycidae</taxon>
        <taxon>Stephanodiscales</taxon>
        <taxon>Stephanodiscaceae</taxon>
        <taxon>Cyclotella</taxon>
    </lineage>
</organism>
<feature type="transmembrane region" description="Helical" evidence="6">
    <location>
        <begin position="663"/>
        <end position="685"/>
    </location>
</feature>
<feature type="transmembrane region" description="Helical" evidence="6">
    <location>
        <begin position="521"/>
        <end position="543"/>
    </location>
</feature>
<evidence type="ECO:0000256" key="5">
    <source>
        <dbReference type="SAM" id="MobiDB-lite"/>
    </source>
</evidence>
<name>A0ABD3PYP8_9STRA</name>
<keyword evidence="2 6" id="KW-0812">Transmembrane</keyword>
<feature type="region of interest" description="Disordered" evidence="5">
    <location>
        <begin position="148"/>
        <end position="169"/>
    </location>
</feature>
<reference evidence="8 9" key="1">
    <citation type="journal article" date="2020" name="G3 (Bethesda)">
        <title>Improved Reference Genome for Cyclotella cryptica CCMP332, a Model for Cell Wall Morphogenesis, Salinity Adaptation, and Lipid Production in Diatoms (Bacillariophyta).</title>
        <authorList>
            <person name="Roberts W.R."/>
            <person name="Downey K.M."/>
            <person name="Ruck E.C."/>
            <person name="Traller J.C."/>
            <person name="Alverson A.J."/>
        </authorList>
    </citation>
    <scope>NUCLEOTIDE SEQUENCE [LARGE SCALE GENOMIC DNA]</scope>
    <source>
        <strain evidence="8 9">CCMP332</strain>
    </source>
</reference>
<dbReference type="PANTHER" id="PTHR23510:SF64">
    <property type="entry name" value="INNER MEMBRANE TRANSPORT PROTEIN YAJR"/>
    <property type="match status" value="1"/>
</dbReference>
<feature type="domain" description="SPX" evidence="7">
    <location>
        <begin position="37"/>
        <end position="274"/>
    </location>
</feature>
<feature type="transmembrane region" description="Helical" evidence="6">
    <location>
        <begin position="880"/>
        <end position="899"/>
    </location>
</feature>
<evidence type="ECO:0000256" key="3">
    <source>
        <dbReference type="ARBA" id="ARBA00022989"/>
    </source>
</evidence>
<dbReference type="EMBL" id="JABMIG020000094">
    <property type="protein sequence ID" value="KAL3793153.1"/>
    <property type="molecule type" value="Genomic_DNA"/>
</dbReference>
<evidence type="ECO:0000256" key="6">
    <source>
        <dbReference type="SAM" id="Phobius"/>
    </source>
</evidence>
<feature type="transmembrane region" description="Helical" evidence="6">
    <location>
        <begin position="911"/>
        <end position="932"/>
    </location>
</feature>
<dbReference type="AlphaFoldDB" id="A0ABD3PYP8"/>
<feature type="transmembrane region" description="Helical" evidence="6">
    <location>
        <begin position="613"/>
        <end position="633"/>
    </location>
</feature>
<protein>
    <recommendedName>
        <fullName evidence="7">SPX domain-containing protein</fullName>
    </recommendedName>
</protein>
<dbReference type="SUPFAM" id="SSF103473">
    <property type="entry name" value="MFS general substrate transporter"/>
    <property type="match status" value="1"/>
</dbReference>
<evidence type="ECO:0000256" key="1">
    <source>
        <dbReference type="ARBA" id="ARBA00004141"/>
    </source>
</evidence>
<feature type="transmembrane region" description="Helical" evidence="6">
    <location>
        <begin position="785"/>
        <end position="803"/>
    </location>
</feature>
<dbReference type="PANTHER" id="PTHR23510">
    <property type="entry name" value="INNER MEMBRANE TRANSPORT PROTEIN YAJR"/>
    <property type="match status" value="1"/>
</dbReference>